<sequence length="209" mass="23572">MKKPMVLLTTLFITLLLTSCGMTQELDSAMRTTSELKKELTTQKQQIDTLIELTRHSKKAFDADLAEKPEAGLYATKEGKLYRNVQKRQQFIETLTGQQKKIKQTKKALTSIAHKEAVDVNNQQLLSIANSLDIITNNYEASILNLESVTTLEDTLYQQLPVDNLDTERSTIERMNGSIILTGEETLGNIDYSLNLINTFQKEASVTKE</sequence>
<dbReference type="Proteomes" id="UP000188246">
    <property type="component" value="Chromosome"/>
</dbReference>
<protein>
    <submittedName>
        <fullName evidence="1">Uncharacterized protein</fullName>
    </submittedName>
</protein>
<gene>
    <name evidence="1" type="ORF">BW732_08765</name>
</gene>
<dbReference type="RefSeq" id="WP_077276379.1">
    <property type="nucleotide sequence ID" value="NZ_CP019609.1"/>
</dbReference>
<dbReference type="KEGG" id="vpi:BW732_08765"/>
<accession>A0A1Q2D7P2</accession>
<organism evidence="1 2">
    <name type="scientific">Vagococcus penaei</name>
    <dbReference type="NCBI Taxonomy" id="633807"/>
    <lineage>
        <taxon>Bacteria</taxon>
        <taxon>Bacillati</taxon>
        <taxon>Bacillota</taxon>
        <taxon>Bacilli</taxon>
        <taxon>Lactobacillales</taxon>
        <taxon>Enterococcaceae</taxon>
        <taxon>Vagococcus</taxon>
    </lineage>
</organism>
<dbReference type="AlphaFoldDB" id="A0A1Q2D7P2"/>
<keyword evidence="2" id="KW-1185">Reference proteome</keyword>
<dbReference type="EMBL" id="CP019609">
    <property type="protein sequence ID" value="AQP54303.1"/>
    <property type="molecule type" value="Genomic_DNA"/>
</dbReference>
<dbReference type="PROSITE" id="PS51257">
    <property type="entry name" value="PROKAR_LIPOPROTEIN"/>
    <property type="match status" value="1"/>
</dbReference>
<name>A0A1Q2D7P2_9ENTE</name>
<reference evidence="1 2" key="1">
    <citation type="journal article" date="2010" name="Int. J. Syst. Evol. Microbiol.">
        <title>Vagococcus penaei sp. nov., isolated from spoilage microbiota of cooked shrimp (Penaeus vannamei).</title>
        <authorList>
            <person name="Jaffres E."/>
            <person name="Prevost H."/>
            <person name="Rossero A."/>
            <person name="Joffraud J.J."/>
            <person name="Dousset X."/>
        </authorList>
    </citation>
    <scope>NUCLEOTIDE SEQUENCE [LARGE SCALE GENOMIC DNA]</scope>
    <source>
        <strain evidence="1 2">CD276</strain>
    </source>
</reference>
<proteinExistence type="predicted"/>
<dbReference type="STRING" id="633807.BW732_08765"/>
<evidence type="ECO:0000313" key="2">
    <source>
        <dbReference type="Proteomes" id="UP000188246"/>
    </source>
</evidence>
<evidence type="ECO:0000313" key="1">
    <source>
        <dbReference type="EMBL" id="AQP54303.1"/>
    </source>
</evidence>